<dbReference type="PIRSF" id="PIRSF037471">
    <property type="entry name" value="UCP037471"/>
    <property type="match status" value="1"/>
</dbReference>
<keyword evidence="6 11" id="KW-1133">Transmembrane helix</keyword>
<dbReference type="Gene3D" id="1.20.120.1770">
    <property type="match status" value="1"/>
</dbReference>
<organism evidence="15 16">
    <name type="scientific">Olea europaea subsp. europaea</name>
    <dbReference type="NCBI Taxonomy" id="158383"/>
    <lineage>
        <taxon>Eukaryota</taxon>
        <taxon>Viridiplantae</taxon>
        <taxon>Streptophyta</taxon>
        <taxon>Embryophyta</taxon>
        <taxon>Tracheophyta</taxon>
        <taxon>Spermatophyta</taxon>
        <taxon>Magnoliopsida</taxon>
        <taxon>eudicotyledons</taxon>
        <taxon>Gunneridae</taxon>
        <taxon>Pentapetalae</taxon>
        <taxon>asterids</taxon>
        <taxon>lamiids</taxon>
        <taxon>Lamiales</taxon>
        <taxon>Oleaceae</taxon>
        <taxon>Oleeae</taxon>
        <taxon>Olea</taxon>
    </lineage>
</organism>
<accession>A0A8S0PTL5</accession>
<keyword evidence="4 12" id="KW-0732">Signal</keyword>
<evidence type="ECO:0000256" key="7">
    <source>
        <dbReference type="ARBA" id="ARBA00023136"/>
    </source>
</evidence>
<evidence type="ECO:0000256" key="9">
    <source>
        <dbReference type="PIRSR" id="PIRSR037471-1"/>
    </source>
</evidence>
<keyword evidence="3 11" id="KW-0812">Transmembrane</keyword>
<evidence type="ECO:0000256" key="11">
    <source>
        <dbReference type="SAM" id="Phobius"/>
    </source>
</evidence>
<keyword evidence="16" id="KW-1185">Reference proteome</keyword>
<evidence type="ECO:0000256" key="2">
    <source>
        <dbReference type="ARBA" id="ARBA00022448"/>
    </source>
</evidence>
<dbReference type="PROSITE" id="PS50939">
    <property type="entry name" value="CYTOCHROME_B561"/>
    <property type="match status" value="1"/>
</dbReference>
<feature type="domain" description="DOMON" evidence="13">
    <location>
        <begin position="46"/>
        <end position="167"/>
    </location>
</feature>
<evidence type="ECO:0000256" key="8">
    <source>
        <dbReference type="PIRNR" id="PIRNR037471"/>
    </source>
</evidence>
<dbReference type="InterPro" id="IPR017214">
    <property type="entry name" value="UCP037471"/>
</dbReference>
<dbReference type="EMBL" id="CACTIH010000174">
    <property type="protein sequence ID" value="CAA2956130.1"/>
    <property type="molecule type" value="Genomic_DNA"/>
</dbReference>
<dbReference type="Pfam" id="PF04526">
    <property type="entry name" value="DUF568"/>
    <property type="match status" value="1"/>
</dbReference>
<keyword evidence="9" id="KW-0479">Metal-binding</keyword>
<comment type="caution">
    <text evidence="15">The sequence shown here is derived from an EMBL/GenBank/DDBJ whole genome shotgun (WGS) entry which is preliminary data.</text>
</comment>
<feature type="transmembrane region" description="Helical" evidence="11">
    <location>
        <begin position="321"/>
        <end position="341"/>
    </location>
</feature>
<evidence type="ECO:0000256" key="10">
    <source>
        <dbReference type="SAM" id="MobiDB-lite"/>
    </source>
</evidence>
<dbReference type="PROSITE" id="PS50836">
    <property type="entry name" value="DOMON"/>
    <property type="match status" value="1"/>
</dbReference>
<dbReference type="InterPro" id="IPR005018">
    <property type="entry name" value="DOMON_domain"/>
</dbReference>
<dbReference type="InterPro" id="IPR006593">
    <property type="entry name" value="Cyt_b561/ferric_Rdtase_TM"/>
</dbReference>
<dbReference type="GO" id="GO:0046872">
    <property type="term" value="F:metal ion binding"/>
    <property type="evidence" value="ECO:0007669"/>
    <property type="project" value="UniProtKB-KW"/>
</dbReference>
<dbReference type="PANTHER" id="PTHR23130">
    <property type="entry name" value="CYTOCHROME B561 AND DOMON DOMAIN-CONTAINING PROTEIN"/>
    <property type="match status" value="1"/>
</dbReference>
<evidence type="ECO:0000259" key="13">
    <source>
        <dbReference type="PROSITE" id="PS50836"/>
    </source>
</evidence>
<comment type="cofactor">
    <cofactor evidence="8">
        <name>heme b</name>
        <dbReference type="ChEBI" id="CHEBI:60344"/>
    </cofactor>
    <text evidence="8">Binds 2 heme b groups non-covalently.</text>
</comment>
<dbReference type="CDD" id="cd08760">
    <property type="entry name" value="Cyt_b561_FRRS1_like"/>
    <property type="match status" value="1"/>
</dbReference>
<dbReference type="Proteomes" id="UP000594638">
    <property type="component" value="Unassembled WGS sequence"/>
</dbReference>
<feature type="transmembrane region" description="Helical" evidence="11">
    <location>
        <begin position="215"/>
        <end position="236"/>
    </location>
</feature>
<evidence type="ECO:0000313" key="15">
    <source>
        <dbReference type="EMBL" id="CAA2956130.1"/>
    </source>
</evidence>
<evidence type="ECO:0000313" key="16">
    <source>
        <dbReference type="Proteomes" id="UP000594638"/>
    </source>
</evidence>
<feature type="compositionally biased region" description="Polar residues" evidence="10">
    <location>
        <begin position="399"/>
        <end position="412"/>
    </location>
</feature>
<dbReference type="AlphaFoldDB" id="A0A8S0PTL5"/>
<dbReference type="Gramene" id="OE9A084790T1">
    <property type="protein sequence ID" value="OE9A084790C1"/>
    <property type="gene ID" value="OE9A084790"/>
</dbReference>
<keyword evidence="5 8" id="KW-0249">Electron transport</keyword>
<feature type="binding site" description="axial binding residue" evidence="9">
    <location>
        <position position="250"/>
    </location>
    <ligand>
        <name>heme b</name>
        <dbReference type="ChEBI" id="CHEBI:60344"/>
        <label>1</label>
    </ligand>
    <ligandPart>
        <name>Fe</name>
        <dbReference type="ChEBI" id="CHEBI:18248"/>
    </ligandPart>
</feature>
<evidence type="ECO:0000256" key="5">
    <source>
        <dbReference type="ARBA" id="ARBA00022982"/>
    </source>
</evidence>
<evidence type="ECO:0000256" key="3">
    <source>
        <dbReference type="ARBA" id="ARBA00022692"/>
    </source>
</evidence>
<protein>
    <recommendedName>
        <fullName evidence="8">Cytochrome b561 and DOMON domain-containing protein</fullName>
    </recommendedName>
</protein>
<dbReference type="SMART" id="SM00665">
    <property type="entry name" value="B561"/>
    <property type="match status" value="1"/>
</dbReference>
<feature type="transmembrane region" description="Helical" evidence="11">
    <location>
        <begin position="281"/>
        <end position="301"/>
    </location>
</feature>
<proteinExistence type="predicted"/>
<keyword evidence="9" id="KW-0408">Iron</keyword>
<feature type="signal peptide" evidence="12">
    <location>
        <begin position="1"/>
        <end position="21"/>
    </location>
</feature>
<gene>
    <name evidence="15" type="ORF">OLEA9_A084790</name>
</gene>
<dbReference type="PANTHER" id="PTHR23130:SF175">
    <property type="entry name" value="CYTOCHROME B561 AND DOMON DOMAIN-CONTAINING PROTEIN"/>
    <property type="match status" value="1"/>
</dbReference>
<evidence type="ECO:0000256" key="1">
    <source>
        <dbReference type="ARBA" id="ARBA00004370"/>
    </source>
</evidence>
<evidence type="ECO:0000256" key="4">
    <source>
        <dbReference type="ARBA" id="ARBA00022729"/>
    </source>
</evidence>
<feature type="binding site" description="axial binding residue" evidence="9">
    <location>
        <position position="319"/>
    </location>
    <ligand>
        <name>heme b</name>
        <dbReference type="ChEBI" id="CHEBI:60344"/>
        <label>1</label>
    </ligand>
    <ligandPart>
        <name>Fe</name>
        <dbReference type="ChEBI" id="CHEBI:18248"/>
    </ligandPart>
</feature>
<feature type="domain" description="Cytochrome b561" evidence="14">
    <location>
        <begin position="174"/>
        <end position="374"/>
    </location>
</feature>
<feature type="region of interest" description="Disordered" evidence="10">
    <location>
        <begin position="380"/>
        <end position="412"/>
    </location>
</feature>
<evidence type="ECO:0000256" key="6">
    <source>
        <dbReference type="ARBA" id="ARBA00022989"/>
    </source>
</evidence>
<feature type="chain" id="PRO_5035755083" description="Cytochrome b561 and DOMON domain-containing protein" evidence="12">
    <location>
        <begin position="22"/>
        <end position="412"/>
    </location>
</feature>
<dbReference type="GO" id="GO:0016020">
    <property type="term" value="C:membrane"/>
    <property type="evidence" value="ECO:0007669"/>
    <property type="project" value="UniProtKB-SubCell"/>
</dbReference>
<reference evidence="15 16" key="1">
    <citation type="submission" date="2019-12" db="EMBL/GenBank/DDBJ databases">
        <authorList>
            <person name="Alioto T."/>
            <person name="Alioto T."/>
            <person name="Gomez Garrido J."/>
        </authorList>
    </citation>
    <scope>NUCLEOTIDE SEQUENCE [LARGE SCALE GENOMIC DNA]</scope>
</reference>
<dbReference type="OrthoDB" id="19261at2759"/>
<feature type="transmembrane region" description="Helical" evidence="11">
    <location>
        <begin position="243"/>
        <end position="261"/>
    </location>
</feature>
<evidence type="ECO:0000256" key="12">
    <source>
        <dbReference type="SAM" id="SignalP"/>
    </source>
</evidence>
<feature type="binding site" description="axial binding residue" evidence="9">
    <location>
        <position position="214"/>
    </location>
    <ligand>
        <name>heme b</name>
        <dbReference type="ChEBI" id="CHEBI:60344"/>
        <label>1</label>
    </ligand>
    <ligandPart>
        <name>Fe</name>
        <dbReference type="ChEBI" id="CHEBI:18248"/>
    </ligandPart>
</feature>
<sequence>MSVTLGLCFILFLFLPLFTNGHQCSQEFLDEARAISITPNCKKKRLGAEFAWSYNDSSRRLDIVFGARLDEKTGWLAWGLNPHGPHMVGTQALIGIKLGNKLSCDKYNITDLTRIGCPLTPVKDLDLKIQNFSFFFQNPTQYYAIKATVFLPEEYNSSRTSIVWQIGYAAAANEPKMHPKTLKNFDSVETIDLNSNYKIITYSAHHIRCIRMTHGILNIVGWGTLLPVGVIIARYFRNFPVRWYLWSSFHINCQIAGYILGSSGWAMGLWLGNQSKYYSFHIHRIFGIIIFTFTTIQIFALRLKPKRSDPFRGYWNMYHHFLGYSLLALISFNIFKGISILKPNDTWKWGYIGILGFLTTTALALEVFTWSKFIKNKISTDSSGRKKKEQPQPQPQQQGLAGTGTSVQPLPT</sequence>
<feature type="binding site" description="axial binding residue" evidence="9">
    <location>
        <position position="283"/>
    </location>
    <ligand>
        <name>heme b</name>
        <dbReference type="ChEBI" id="CHEBI:60344"/>
        <label>1</label>
    </ligand>
    <ligandPart>
        <name>Fe</name>
        <dbReference type="ChEBI" id="CHEBI:18248"/>
    </ligandPart>
</feature>
<name>A0A8S0PTL5_OLEEU</name>
<feature type="transmembrane region" description="Helical" evidence="11">
    <location>
        <begin position="347"/>
        <end position="368"/>
    </location>
</feature>
<keyword evidence="2 8" id="KW-0813">Transport</keyword>
<comment type="subcellular location">
    <subcellularLocation>
        <location evidence="1">Membrane</location>
    </subcellularLocation>
</comment>
<evidence type="ECO:0000259" key="14">
    <source>
        <dbReference type="PROSITE" id="PS50939"/>
    </source>
</evidence>
<keyword evidence="7 8" id="KW-0472">Membrane</keyword>
<dbReference type="InterPro" id="IPR045265">
    <property type="entry name" value="AIR12_DOMON"/>
</dbReference>